<evidence type="ECO:0000313" key="3">
    <source>
        <dbReference type="Proteomes" id="UP000272004"/>
    </source>
</evidence>
<proteinExistence type="predicted"/>
<reference evidence="1 4" key="2">
    <citation type="submission" date="2020-08" db="EMBL/GenBank/DDBJ databases">
        <title>Genomic Encyclopedia of Type Strains, Phase IV (KMG-IV): sequencing the most valuable type-strain genomes for metagenomic binning, comparative biology and taxonomic classification.</title>
        <authorList>
            <person name="Goeker M."/>
        </authorList>
    </citation>
    <scope>NUCLEOTIDE SEQUENCE [LARGE SCALE GENOMIC DNA]</scope>
    <source>
        <strain evidence="1 4">DSM 19331</strain>
    </source>
</reference>
<evidence type="ECO:0000313" key="2">
    <source>
        <dbReference type="EMBL" id="RUM11859.1"/>
    </source>
</evidence>
<accession>A0A7W6FJ66</accession>
<keyword evidence="3" id="KW-1185">Reference proteome</keyword>
<evidence type="ECO:0000313" key="4">
    <source>
        <dbReference type="Proteomes" id="UP000545490"/>
    </source>
</evidence>
<dbReference type="EMBL" id="JACIDG010000006">
    <property type="protein sequence ID" value="MBB3915559.1"/>
    <property type="molecule type" value="Genomic_DNA"/>
</dbReference>
<dbReference type="Proteomes" id="UP000545490">
    <property type="component" value="Unassembled WGS sequence"/>
</dbReference>
<gene>
    <name evidence="2" type="ORF">EFB14_15840</name>
    <name evidence="1" type="ORF">GGQ65_002849</name>
</gene>
<name>A0A7W6FJ66_9HYPH</name>
<reference evidence="2 3" key="1">
    <citation type="submission" date="2018-11" db="EMBL/GenBank/DDBJ databases">
        <authorList>
            <person name="Huo Y."/>
        </authorList>
    </citation>
    <scope>NUCLEOTIDE SEQUENCE [LARGE SCALE GENOMIC DNA]</scope>
    <source>
        <strain evidence="2 3">CCBAU 33202</strain>
    </source>
</reference>
<comment type="caution">
    <text evidence="1">The sequence shown here is derived from an EMBL/GenBank/DDBJ whole genome shotgun (WGS) entry which is preliminary data.</text>
</comment>
<sequence>MPTPDIELQIFTGYTDKGPSGPFAFSAAKFVDELDRDQIQRLAAIDAELAALLASADMDKAQMQVLIGEVLAMLGM</sequence>
<dbReference type="EMBL" id="RJJU01000008">
    <property type="protein sequence ID" value="RUM11859.1"/>
    <property type="molecule type" value="Genomic_DNA"/>
</dbReference>
<dbReference type="AlphaFoldDB" id="A0A7W6FJ66"/>
<dbReference type="RefSeq" id="WP_126826842.1">
    <property type="nucleotide sequence ID" value="NZ_JACIDG010000006.1"/>
</dbReference>
<evidence type="ECO:0000313" key="1">
    <source>
        <dbReference type="EMBL" id="MBB3915559.1"/>
    </source>
</evidence>
<protein>
    <submittedName>
        <fullName evidence="1">Uncharacterized protein</fullName>
    </submittedName>
</protein>
<dbReference type="Proteomes" id="UP000272004">
    <property type="component" value="Unassembled WGS sequence"/>
</dbReference>
<organism evidence="1 4">
    <name type="scientific">Rhizobium fabae</name>
    <dbReference type="NCBI Taxonomy" id="573179"/>
    <lineage>
        <taxon>Bacteria</taxon>
        <taxon>Pseudomonadati</taxon>
        <taxon>Pseudomonadota</taxon>
        <taxon>Alphaproteobacteria</taxon>
        <taxon>Hyphomicrobiales</taxon>
        <taxon>Rhizobiaceae</taxon>
        <taxon>Rhizobium/Agrobacterium group</taxon>
        <taxon>Rhizobium</taxon>
    </lineage>
</organism>